<evidence type="ECO:0008006" key="3">
    <source>
        <dbReference type="Google" id="ProtNLM"/>
    </source>
</evidence>
<dbReference type="Proteomes" id="UP001243286">
    <property type="component" value="Unassembled WGS sequence"/>
</dbReference>
<evidence type="ECO:0000313" key="2">
    <source>
        <dbReference type="Proteomes" id="UP001243286"/>
    </source>
</evidence>
<name>A0ABT6QY20_9BACL</name>
<accession>A0ABT6QY20</accession>
<comment type="caution">
    <text evidence="1">The sequence shown here is derived from an EMBL/GenBank/DDBJ whole genome shotgun (WGS) entry which is preliminary data.</text>
</comment>
<evidence type="ECO:0000313" key="1">
    <source>
        <dbReference type="EMBL" id="MDI3233588.1"/>
    </source>
</evidence>
<protein>
    <recommendedName>
        <fullName evidence="3">Flagellar protein FliT</fullName>
    </recommendedName>
</protein>
<reference evidence="1 2" key="1">
    <citation type="submission" date="2023-04" db="EMBL/GenBank/DDBJ databases">
        <title>Antarctic isolates genomes.</title>
        <authorList>
            <person name="Dimov S.G."/>
        </authorList>
    </citation>
    <scope>NUCLEOTIDE SEQUENCE [LARGE SCALE GENOMIC DNA]</scope>
    <source>
        <strain evidence="1 2">AL19</strain>
    </source>
</reference>
<dbReference type="RefSeq" id="WP_237737939.1">
    <property type="nucleotide sequence ID" value="NZ_JASBQV010000001.1"/>
</dbReference>
<keyword evidence="2" id="KW-1185">Reference proteome</keyword>
<proteinExistence type="predicted"/>
<sequence>MERSDEARASTMSPLDPLRLKTKHLMELLEQTPEEDVYDEWLLKIQNLLNEREAFIAAHSNLLAGANQAVIQELVADSQKIDLKLSSETAKLGVQISQLRQTKTSRKSYIDPYEEVEGSFSPYFDSRQ</sequence>
<organism evidence="1 2">
    <name type="scientific">Exiguobacterium antarcticum</name>
    <dbReference type="NCBI Taxonomy" id="132920"/>
    <lineage>
        <taxon>Bacteria</taxon>
        <taxon>Bacillati</taxon>
        <taxon>Bacillota</taxon>
        <taxon>Bacilli</taxon>
        <taxon>Bacillales</taxon>
        <taxon>Bacillales Family XII. Incertae Sedis</taxon>
        <taxon>Exiguobacterium</taxon>
    </lineage>
</organism>
<dbReference type="EMBL" id="JASBQV010000001">
    <property type="protein sequence ID" value="MDI3233588.1"/>
    <property type="molecule type" value="Genomic_DNA"/>
</dbReference>
<gene>
    <name evidence="1" type="ORF">QK289_01120</name>
</gene>